<dbReference type="AlphaFoldDB" id="A0A2S2PSB9"/>
<dbReference type="InterPro" id="IPR007527">
    <property type="entry name" value="Znf_SWIM"/>
</dbReference>
<accession>A0A2S2PSB9</accession>
<keyword evidence="1" id="KW-0863">Zinc-finger</keyword>
<dbReference type="PANTHER" id="PTHR35385">
    <property type="entry name" value="PROTEIN B, PUTATIVE-RELATED-RELATED"/>
    <property type="match status" value="1"/>
</dbReference>
<dbReference type="PANTHER" id="PTHR35385:SF2">
    <property type="entry name" value="PROTEIN B, PUTATIVE-RELATED"/>
    <property type="match status" value="1"/>
</dbReference>
<feature type="domain" description="SWIM-type" evidence="2">
    <location>
        <begin position="33"/>
        <end position="64"/>
    </location>
</feature>
<proteinExistence type="predicted"/>
<keyword evidence="1" id="KW-0862">Zinc</keyword>
<organism evidence="3">
    <name type="scientific">Schizaphis graminum</name>
    <name type="common">Green bug aphid</name>
    <dbReference type="NCBI Taxonomy" id="13262"/>
    <lineage>
        <taxon>Eukaryota</taxon>
        <taxon>Metazoa</taxon>
        <taxon>Ecdysozoa</taxon>
        <taxon>Arthropoda</taxon>
        <taxon>Hexapoda</taxon>
        <taxon>Insecta</taxon>
        <taxon>Pterygota</taxon>
        <taxon>Neoptera</taxon>
        <taxon>Paraneoptera</taxon>
        <taxon>Hemiptera</taxon>
        <taxon>Sternorrhyncha</taxon>
        <taxon>Aphidomorpha</taxon>
        <taxon>Aphidoidea</taxon>
        <taxon>Aphididae</taxon>
        <taxon>Aphidini</taxon>
        <taxon>Schizaphis</taxon>
    </lineage>
</organism>
<keyword evidence="1" id="KW-0479">Metal-binding</keyword>
<dbReference type="GO" id="GO:0008270">
    <property type="term" value="F:zinc ion binding"/>
    <property type="evidence" value="ECO:0007669"/>
    <property type="project" value="UniProtKB-KW"/>
</dbReference>
<gene>
    <name evidence="3" type="ORF">g.30854</name>
</gene>
<evidence type="ECO:0000256" key="1">
    <source>
        <dbReference type="PROSITE-ProRule" id="PRU00325"/>
    </source>
</evidence>
<evidence type="ECO:0000259" key="2">
    <source>
        <dbReference type="PROSITE" id="PS50966"/>
    </source>
</evidence>
<sequence>MIKKTTYLKKEMIIQESEDEFLVPSEVESGLMYYVDTSSGLCSCTAALTGKFCKHQCAVYKYFGVKSEYCPVITPTDRFIIAKIAYGDKVVDESFYEPFIKENNGPTNNIEIKTIENNVICNENGDTEENKPSTSRIENNDNEDKRMMFENILKIMNNCYENFGSSSSGILKLEERLKKIKTEGQWETFLHTAGQQVPLRKRDSAMIKVQPTSIARRSAKVTKGSKRLLAGRPPLGEKTTVKKKRNLGLNINLNQTNAKSHGPF</sequence>
<dbReference type="EMBL" id="GGMR01019741">
    <property type="protein sequence ID" value="MBY32360.1"/>
    <property type="molecule type" value="Transcribed_RNA"/>
</dbReference>
<reference evidence="3" key="1">
    <citation type="submission" date="2018-04" db="EMBL/GenBank/DDBJ databases">
        <title>Transcriptome of Schizaphis graminum biotype I.</title>
        <authorList>
            <person name="Scully E.D."/>
            <person name="Geib S.M."/>
            <person name="Palmer N.A."/>
            <person name="Koch K."/>
            <person name="Bradshaw J."/>
            <person name="Heng-Moss T."/>
            <person name="Sarath G."/>
        </authorList>
    </citation>
    <scope>NUCLEOTIDE SEQUENCE</scope>
</reference>
<evidence type="ECO:0000313" key="3">
    <source>
        <dbReference type="EMBL" id="MBY32360.1"/>
    </source>
</evidence>
<dbReference type="PROSITE" id="PS50966">
    <property type="entry name" value="ZF_SWIM"/>
    <property type="match status" value="1"/>
</dbReference>
<name>A0A2S2PSB9_SCHGA</name>
<protein>
    <recommendedName>
        <fullName evidence="2">SWIM-type domain-containing protein</fullName>
    </recommendedName>
</protein>